<evidence type="ECO:0000313" key="4">
    <source>
        <dbReference type="Proteomes" id="UP000813461"/>
    </source>
</evidence>
<reference evidence="3" key="1">
    <citation type="journal article" date="2021" name="Nat. Commun.">
        <title>Genetic determinants of endophytism in the Arabidopsis root mycobiome.</title>
        <authorList>
            <person name="Mesny F."/>
            <person name="Miyauchi S."/>
            <person name="Thiergart T."/>
            <person name="Pickel B."/>
            <person name="Atanasova L."/>
            <person name="Karlsson M."/>
            <person name="Huettel B."/>
            <person name="Barry K.W."/>
            <person name="Haridas S."/>
            <person name="Chen C."/>
            <person name="Bauer D."/>
            <person name="Andreopoulos W."/>
            <person name="Pangilinan J."/>
            <person name="LaButti K."/>
            <person name="Riley R."/>
            <person name="Lipzen A."/>
            <person name="Clum A."/>
            <person name="Drula E."/>
            <person name="Henrissat B."/>
            <person name="Kohler A."/>
            <person name="Grigoriev I.V."/>
            <person name="Martin F.M."/>
            <person name="Hacquard S."/>
        </authorList>
    </citation>
    <scope>NUCLEOTIDE SEQUENCE</scope>
    <source>
        <strain evidence="3">MPI-SDFR-AT-0120</strain>
    </source>
</reference>
<proteinExistence type="predicted"/>
<organism evidence="3 4">
    <name type="scientific">Paraphoma chrysanthemicola</name>
    <dbReference type="NCBI Taxonomy" id="798071"/>
    <lineage>
        <taxon>Eukaryota</taxon>
        <taxon>Fungi</taxon>
        <taxon>Dikarya</taxon>
        <taxon>Ascomycota</taxon>
        <taxon>Pezizomycotina</taxon>
        <taxon>Dothideomycetes</taxon>
        <taxon>Pleosporomycetidae</taxon>
        <taxon>Pleosporales</taxon>
        <taxon>Pleosporineae</taxon>
        <taxon>Phaeosphaeriaceae</taxon>
        <taxon>Paraphoma</taxon>
    </lineage>
</organism>
<dbReference type="AlphaFoldDB" id="A0A8K0R120"/>
<feature type="chain" id="PRO_5035468999" evidence="2">
    <location>
        <begin position="19"/>
        <end position="479"/>
    </location>
</feature>
<dbReference type="Proteomes" id="UP000813461">
    <property type="component" value="Unassembled WGS sequence"/>
</dbReference>
<keyword evidence="1" id="KW-0812">Transmembrane</keyword>
<dbReference type="OrthoDB" id="3793221at2759"/>
<sequence length="479" mass="52467">MLILSIYVLALCLRHAAALALSATTTTTSISVASLVRRATIPTITFGPKEDYFPEKPNKSTLQIYPTGSYDDFPEDGIVVAVGEDLRKQIQDTIAQSCKRDTPSQECHDALMPILHNTDLGTHTKRFVVIGGVMVISIVVAVVAIVYEMGHIANTDVPTHIKLNHADLAQIQSMSGASTIAAVGAEASASPYTIVVQPSATPTAQDTITIETLQASRDNHKAGDVLYRIPANTSQRILDFLGMTGLAEAQDKCQGVKTKRVDNVQECLRSIERLAVNLADGGPDNLLQVAQQNMPANPGAGQPIAAAIPNLAIDGIPLVIPVYRVMYEHGPRRPNFDMGWSPAILATSGLAVAIVYNWATAKPQTLTEIWIDGEKVMSDLTDQKLACPKDLFCIKDNCAGQEREKNWVGPDPYCKKVETFACRCRPVTYGHVYDVEWDYMDKQYEWLEELIKRANEPPLESKCEKGEKEMTDPLTKFKA</sequence>
<evidence type="ECO:0000313" key="3">
    <source>
        <dbReference type="EMBL" id="KAH7079685.1"/>
    </source>
</evidence>
<comment type="caution">
    <text evidence="3">The sequence shown here is derived from an EMBL/GenBank/DDBJ whole genome shotgun (WGS) entry which is preliminary data.</text>
</comment>
<keyword evidence="1" id="KW-1133">Transmembrane helix</keyword>
<feature type="transmembrane region" description="Helical" evidence="1">
    <location>
        <begin position="127"/>
        <end position="147"/>
    </location>
</feature>
<evidence type="ECO:0000256" key="2">
    <source>
        <dbReference type="SAM" id="SignalP"/>
    </source>
</evidence>
<name>A0A8K0R120_9PLEO</name>
<keyword evidence="4" id="KW-1185">Reference proteome</keyword>
<dbReference type="EMBL" id="JAGMVJ010000016">
    <property type="protein sequence ID" value="KAH7079685.1"/>
    <property type="molecule type" value="Genomic_DNA"/>
</dbReference>
<keyword evidence="1" id="KW-0472">Membrane</keyword>
<gene>
    <name evidence="3" type="ORF">FB567DRAFT_449769</name>
</gene>
<protein>
    <submittedName>
        <fullName evidence="3">Uncharacterized protein</fullName>
    </submittedName>
</protein>
<keyword evidence="2" id="KW-0732">Signal</keyword>
<feature type="signal peptide" evidence="2">
    <location>
        <begin position="1"/>
        <end position="18"/>
    </location>
</feature>
<accession>A0A8K0R120</accession>
<evidence type="ECO:0000256" key="1">
    <source>
        <dbReference type="SAM" id="Phobius"/>
    </source>
</evidence>